<dbReference type="EMBL" id="MN740008">
    <property type="protein sequence ID" value="QHT83355.1"/>
    <property type="molecule type" value="Genomic_DNA"/>
</dbReference>
<accession>A0A6C0HT93</accession>
<organism evidence="1">
    <name type="scientific">viral metagenome</name>
    <dbReference type="NCBI Taxonomy" id="1070528"/>
    <lineage>
        <taxon>unclassified sequences</taxon>
        <taxon>metagenomes</taxon>
        <taxon>organismal metagenomes</taxon>
    </lineage>
</organism>
<dbReference type="AlphaFoldDB" id="A0A6C0HT93"/>
<reference evidence="1" key="1">
    <citation type="journal article" date="2020" name="Nature">
        <title>Giant virus diversity and host interactions through global metagenomics.</title>
        <authorList>
            <person name="Schulz F."/>
            <person name="Roux S."/>
            <person name="Paez-Espino D."/>
            <person name="Jungbluth S."/>
            <person name="Walsh D.A."/>
            <person name="Denef V.J."/>
            <person name="McMahon K.D."/>
            <person name="Konstantinidis K.T."/>
            <person name="Eloe-Fadrosh E.A."/>
            <person name="Kyrpides N.C."/>
            <person name="Woyke T."/>
        </authorList>
    </citation>
    <scope>NUCLEOTIDE SEQUENCE</scope>
    <source>
        <strain evidence="1">GVMAG-M-3300023184-167</strain>
    </source>
</reference>
<protein>
    <submittedName>
        <fullName evidence="1">Uncharacterized protein</fullName>
    </submittedName>
</protein>
<proteinExistence type="predicted"/>
<name>A0A6C0HT93_9ZZZZ</name>
<evidence type="ECO:0000313" key="1">
    <source>
        <dbReference type="EMBL" id="QHT83355.1"/>
    </source>
</evidence>
<sequence length="193" mass="23211">MFELIAFFLFVSQIQNISLIYAVEIQLFKQKLQNVARTFRNKTVNLYHSWYTYFYPEQKTIKKESPIVIYENKYKEKFLTIEGDRKTNLNNILFEATPNGNVIMFYNSEKARFEFYSDKTIPFRFLETVARKYVIVFQCKNIYIEQTNGKNKKTNVFSHLGKLANYSFLQKVEKHVTNKKMIMSFKEFKNMKL</sequence>